<dbReference type="GO" id="GO:0071036">
    <property type="term" value="P:nuclear polyadenylation-dependent snoRNA catabolic process"/>
    <property type="evidence" value="ECO:0007669"/>
    <property type="project" value="EnsemblFungi"/>
</dbReference>
<dbReference type="InterPro" id="IPR012588">
    <property type="entry name" value="Exosome-assoc_fac_Rrp6_N"/>
</dbReference>
<dbReference type="InterPro" id="IPR049559">
    <property type="entry name" value="Rrp6p-like_exo"/>
</dbReference>
<keyword evidence="5" id="KW-0271">Exosome</keyword>
<dbReference type="GO" id="GO:0000973">
    <property type="term" value="P:post-transcriptional tethering of RNA polymerase II gene DNA at nuclear periphery"/>
    <property type="evidence" value="ECO:0007669"/>
    <property type="project" value="EnsemblFungi"/>
</dbReference>
<evidence type="ECO:0000313" key="11">
    <source>
        <dbReference type="EMBL" id="CCE93811.1"/>
    </source>
</evidence>
<dbReference type="EMBL" id="HE616748">
    <property type="protein sequence ID" value="CCE93811.1"/>
    <property type="molecule type" value="Genomic_DNA"/>
</dbReference>
<dbReference type="GeneID" id="11505184"/>
<comment type="subcellular location">
    <subcellularLocation>
        <location evidence="1">Nucleus</location>
    </subcellularLocation>
</comment>
<dbReference type="FunCoup" id="G8ZY44">
    <property type="interactions" value="1078"/>
</dbReference>
<dbReference type="GO" id="GO:0034475">
    <property type="term" value="P:U4 snRNA 3'-end processing"/>
    <property type="evidence" value="ECO:0007669"/>
    <property type="project" value="EnsemblFungi"/>
</dbReference>
<dbReference type="InterPro" id="IPR010997">
    <property type="entry name" value="HRDC-like_sf"/>
</dbReference>
<dbReference type="Proteomes" id="UP000005627">
    <property type="component" value="Chromosome 7"/>
</dbReference>
<dbReference type="InterPro" id="IPR036397">
    <property type="entry name" value="RNaseH_sf"/>
</dbReference>
<dbReference type="PANTHER" id="PTHR12124:SF47">
    <property type="entry name" value="EXOSOME COMPONENT 10"/>
    <property type="match status" value="1"/>
</dbReference>
<dbReference type="GO" id="GO:0071035">
    <property type="term" value="P:nuclear polyadenylation-dependent rRNA catabolic process"/>
    <property type="evidence" value="ECO:0007669"/>
    <property type="project" value="EnsemblFungi"/>
</dbReference>
<dbReference type="KEGG" id="tdl:TDEL_0G04440"/>
<reference evidence="11 12" key="1">
    <citation type="journal article" date="2011" name="Proc. Natl. Acad. Sci. U.S.A.">
        <title>Evolutionary erosion of yeast sex chromosomes by mating-type switching accidents.</title>
        <authorList>
            <person name="Gordon J.L."/>
            <person name="Armisen D."/>
            <person name="Proux-Wera E."/>
            <person name="Oheigeartaigh S.S."/>
            <person name="Byrne K.P."/>
            <person name="Wolfe K.H."/>
        </authorList>
    </citation>
    <scope>NUCLEOTIDE SEQUENCE [LARGE SCALE GENOMIC DNA]</scope>
    <source>
        <strain evidence="12">ATCC 10662 / CBS 1146 / NBRC 0425 / NCYC 2629 / NRRL Y-866</strain>
    </source>
</reference>
<dbReference type="GO" id="GO:0071037">
    <property type="term" value="P:nuclear polyadenylation-dependent snRNA catabolic process"/>
    <property type="evidence" value="ECO:0007669"/>
    <property type="project" value="EnsemblFungi"/>
</dbReference>
<dbReference type="GO" id="GO:0071040">
    <property type="term" value="P:nuclear polyadenylation-dependent antisense transcript catabolic process"/>
    <property type="evidence" value="ECO:0007669"/>
    <property type="project" value="EnsemblFungi"/>
</dbReference>
<dbReference type="InterPro" id="IPR044876">
    <property type="entry name" value="HRDC_dom_sf"/>
</dbReference>
<dbReference type="GO" id="GO:0071028">
    <property type="term" value="P:nuclear mRNA surveillance"/>
    <property type="evidence" value="ECO:0007669"/>
    <property type="project" value="EnsemblFungi"/>
</dbReference>
<dbReference type="HOGENOM" id="CLU_010129_3_2_1"/>
<dbReference type="SUPFAM" id="SSF53098">
    <property type="entry name" value="Ribonuclease H-like"/>
    <property type="match status" value="1"/>
</dbReference>
<evidence type="ECO:0000256" key="1">
    <source>
        <dbReference type="ARBA" id="ARBA00004123"/>
    </source>
</evidence>
<protein>
    <recommendedName>
        <fullName evidence="10">HRDC domain-containing protein</fullName>
    </recommendedName>
</protein>
<dbReference type="PROSITE" id="PS50967">
    <property type="entry name" value="HRDC"/>
    <property type="match status" value="1"/>
</dbReference>
<dbReference type="GO" id="GO:0032204">
    <property type="term" value="P:regulation of telomere maintenance"/>
    <property type="evidence" value="ECO:0007669"/>
    <property type="project" value="EnsemblFungi"/>
</dbReference>
<dbReference type="InParanoid" id="G8ZY44"/>
<feature type="compositionally biased region" description="Basic and acidic residues" evidence="9">
    <location>
        <begin position="725"/>
        <end position="735"/>
    </location>
</feature>
<gene>
    <name evidence="11" type="primary">TDEL0G04440</name>
    <name evidence="11" type="ORF">TDEL_0G04440</name>
</gene>
<dbReference type="GO" id="GO:0071044">
    <property type="term" value="P:histone mRNA catabolic process"/>
    <property type="evidence" value="ECO:0007669"/>
    <property type="project" value="EnsemblFungi"/>
</dbReference>
<sequence>MPPAEEDQLLRKVVDTIRASSALAAQDVDFHRSLSRPIGKSLDETSTRMVSLINSLLSSIDQNSEPLVEGKETLNEYWKDFSNMMDNLFELSDCSADILTRAPGSRKDGEKLKFLDNSSSNDSIPSKRISKPQLNFKNPVNNTEIQPFVPLLKEKPFALRPLISDIVPGNDAVPEHYAQPYEYEIEHQEYGESVIVKSEPIPSKPWETTEALWVDNIEVLKTMISDLKSVTEIAVDLEHHDYRSYYGIVCLMQISTRERDYLIDTIALRDDLQILNEVFANPKILKVFHGAFMDIIWLQRDLGLYVVSLFDTFHASRAIGLPRHSLAYLLEKFANFKTSKKYQLADWRLRPLSKAMNAYARADTHFLLNIYDQLRNTLIEQNKLAGVLAESRNVAKRRFEYSKFRPIAPSPTVYCPIDKPDPWKVLMFQYSISPNREELVKKLYDWRDTIARRDDESPRYVMPNQLLVELARQAPTEPINVISVNSIVTDHVRSNSLVLAHLIKNTLASSDKESDKGTFEADNNSTDAASLLTVPQIQKLAACFAGVSRAFTILQNEYKDGRSSSIFTDILTSEDDAVNYVGNNMDHITKKELGKRAAKALQSMEQFDEATSYYMPIPEIAKESNTMEEIRPPAPEEVKESPSPPKEDMDEIITLKKIKKQKSQSPKELGISEREIPAVDYTKTKKVLATNQDKNKDKKKRKFDPYAASNHSSDAPRAPKKRKPVNRERNVSFKR</sequence>
<dbReference type="GO" id="GO:0071038">
    <property type="term" value="P:TRAMP-dependent tRNA surveillance pathway"/>
    <property type="evidence" value="ECO:0007669"/>
    <property type="project" value="EnsemblFungi"/>
</dbReference>
<dbReference type="Gene3D" id="1.10.150.80">
    <property type="entry name" value="HRDC domain"/>
    <property type="match status" value="1"/>
</dbReference>
<dbReference type="InterPro" id="IPR045092">
    <property type="entry name" value="Rrp6-like"/>
</dbReference>
<dbReference type="SMART" id="SM00474">
    <property type="entry name" value="35EXOc"/>
    <property type="match status" value="1"/>
</dbReference>
<evidence type="ECO:0000256" key="6">
    <source>
        <dbReference type="ARBA" id="ARBA00022839"/>
    </source>
</evidence>
<evidence type="ECO:0000256" key="3">
    <source>
        <dbReference type="ARBA" id="ARBA00022722"/>
    </source>
</evidence>
<dbReference type="GO" id="GO:0042134">
    <property type="term" value="F:rRNA primary transcript binding"/>
    <property type="evidence" value="ECO:0007669"/>
    <property type="project" value="EnsemblFungi"/>
</dbReference>
<dbReference type="GO" id="GO:0000467">
    <property type="term" value="P:exonucleolytic trimming to generate mature 3'-end of 5.8S rRNA from tricistronic rRNA transcript (SSU-rRNA, 5.8S rRNA, LSU-rRNA)"/>
    <property type="evidence" value="ECO:0007669"/>
    <property type="project" value="EnsemblFungi"/>
</dbReference>
<dbReference type="AlphaFoldDB" id="G8ZY44"/>
<evidence type="ECO:0000256" key="8">
    <source>
        <dbReference type="ARBA" id="ARBA00043957"/>
    </source>
</evidence>
<proteinExistence type="inferred from homology"/>
<dbReference type="InterPro" id="IPR012337">
    <property type="entry name" value="RNaseH-like_sf"/>
</dbReference>
<feature type="domain" description="HRDC" evidence="10">
    <location>
        <begin position="433"/>
        <end position="513"/>
    </location>
</feature>
<accession>G8ZY44</accession>
<evidence type="ECO:0000256" key="2">
    <source>
        <dbReference type="ARBA" id="ARBA00022552"/>
    </source>
</evidence>
<keyword evidence="4" id="KW-0378">Hydrolase</keyword>
<feature type="region of interest" description="Disordered" evidence="9">
    <location>
        <begin position="110"/>
        <end position="135"/>
    </location>
</feature>
<evidence type="ECO:0000256" key="5">
    <source>
        <dbReference type="ARBA" id="ARBA00022835"/>
    </source>
</evidence>
<dbReference type="eggNOG" id="KOG2206">
    <property type="taxonomic scope" value="Eukaryota"/>
</dbReference>
<evidence type="ECO:0000256" key="4">
    <source>
        <dbReference type="ARBA" id="ARBA00022801"/>
    </source>
</evidence>
<evidence type="ECO:0000256" key="7">
    <source>
        <dbReference type="ARBA" id="ARBA00023242"/>
    </source>
</evidence>
<keyword evidence="3" id="KW-0540">Nuclease</keyword>
<dbReference type="Pfam" id="PF00570">
    <property type="entry name" value="HRDC"/>
    <property type="match status" value="1"/>
</dbReference>
<dbReference type="GO" id="GO:0071039">
    <property type="term" value="P:nuclear polyadenylation-dependent CUT catabolic process"/>
    <property type="evidence" value="ECO:0007669"/>
    <property type="project" value="EnsemblFungi"/>
</dbReference>
<dbReference type="GO" id="GO:0034476">
    <property type="term" value="P:U5 snRNA 3'-end processing"/>
    <property type="evidence" value="ECO:0007669"/>
    <property type="project" value="EnsemblFungi"/>
</dbReference>
<keyword evidence="12" id="KW-1185">Reference proteome</keyword>
<dbReference type="OrthoDB" id="2250022at2759"/>
<organism evidence="11 12">
    <name type="scientific">Torulaspora delbrueckii</name>
    <name type="common">Yeast</name>
    <name type="synonym">Candida colliculosa</name>
    <dbReference type="NCBI Taxonomy" id="4950"/>
    <lineage>
        <taxon>Eukaryota</taxon>
        <taxon>Fungi</taxon>
        <taxon>Dikarya</taxon>
        <taxon>Ascomycota</taxon>
        <taxon>Saccharomycotina</taxon>
        <taxon>Saccharomycetes</taxon>
        <taxon>Saccharomycetales</taxon>
        <taxon>Saccharomycetaceae</taxon>
        <taxon>Torulaspora</taxon>
    </lineage>
</organism>
<dbReference type="Pfam" id="PF08066">
    <property type="entry name" value="PMC2NT"/>
    <property type="match status" value="1"/>
</dbReference>
<dbReference type="STRING" id="1076872.G8ZY44"/>
<evidence type="ECO:0000259" key="10">
    <source>
        <dbReference type="PROSITE" id="PS50967"/>
    </source>
</evidence>
<dbReference type="Pfam" id="PF01612">
    <property type="entry name" value="DNA_pol_A_exo1"/>
    <property type="match status" value="1"/>
</dbReference>
<dbReference type="GO" id="GO:0000175">
    <property type="term" value="F:3'-5'-RNA exonuclease activity"/>
    <property type="evidence" value="ECO:0007669"/>
    <property type="project" value="EnsemblFungi"/>
</dbReference>
<keyword evidence="6" id="KW-0269">Exonuclease</keyword>
<keyword evidence="2" id="KW-0698">rRNA processing</keyword>
<dbReference type="CDD" id="cd06147">
    <property type="entry name" value="Rrp6p_like_exo"/>
    <property type="match status" value="1"/>
</dbReference>
<evidence type="ECO:0000256" key="9">
    <source>
        <dbReference type="SAM" id="MobiDB-lite"/>
    </source>
</evidence>
<dbReference type="FunFam" id="3.30.420.10:FF:000059">
    <property type="entry name" value="Exosome complex exonuclease Rrp6"/>
    <property type="match status" value="1"/>
</dbReference>
<dbReference type="SUPFAM" id="SSF47819">
    <property type="entry name" value="HRDC-like"/>
    <property type="match status" value="1"/>
</dbReference>
<dbReference type="GO" id="GO:0071042">
    <property type="term" value="P:nuclear polyadenylation-dependent mRNA catabolic process"/>
    <property type="evidence" value="ECO:0007669"/>
    <property type="project" value="EnsemblFungi"/>
</dbReference>
<dbReference type="GO" id="GO:0071051">
    <property type="term" value="P:poly(A)-dependent snoRNA 3'-end processing"/>
    <property type="evidence" value="ECO:0007669"/>
    <property type="project" value="EnsemblFungi"/>
</dbReference>
<dbReference type="InterPro" id="IPR002121">
    <property type="entry name" value="HRDC_dom"/>
</dbReference>
<dbReference type="GO" id="GO:0003727">
    <property type="term" value="F:single-stranded RNA binding"/>
    <property type="evidence" value="ECO:0007669"/>
    <property type="project" value="TreeGrafter"/>
</dbReference>
<dbReference type="RefSeq" id="XP_003683022.1">
    <property type="nucleotide sequence ID" value="XM_003682974.1"/>
</dbReference>
<dbReference type="InterPro" id="IPR002562">
    <property type="entry name" value="3'-5'_exonuclease_dom"/>
</dbReference>
<keyword evidence="7" id="KW-0539">Nucleus</keyword>
<dbReference type="GO" id="GO:0000166">
    <property type="term" value="F:nucleotide binding"/>
    <property type="evidence" value="ECO:0007669"/>
    <property type="project" value="InterPro"/>
</dbReference>
<dbReference type="GO" id="GO:0000176">
    <property type="term" value="C:nuclear exosome (RNase complex)"/>
    <property type="evidence" value="ECO:0007669"/>
    <property type="project" value="EnsemblFungi"/>
</dbReference>
<dbReference type="Gene3D" id="3.30.420.10">
    <property type="entry name" value="Ribonuclease H-like superfamily/Ribonuclease H"/>
    <property type="match status" value="1"/>
</dbReference>
<dbReference type="PANTHER" id="PTHR12124">
    <property type="entry name" value="POLYMYOSITIS/SCLERODERMA AUTOANTIGEN-RELATED"/>
    <property type="match status" value="1"/>
</dbReference>
<dbReference type="GO" id="GO:0034473">
    <property type="term" value="P:U1 snRNA 3'-end processing"/>
    <property type="evidence" value="ECO:0007669"/>
    <property type="project" value="EnsemblFungi"/>
</dbReference>
<name>G8ZY44_TORDE</name>
<feature type="region of interest" description="Disordered" evidence="9">
    <location>
        <begin position="657"/>
        <end position="735"/>
    </location>
</feature>
<comment type="similarity">
    <text evidence="8">Belongs to the exosome component 10/RRP6 family.</text>
</comment>
<dbReference type="SMART" id="SM00341">
    <property type="entry name" value="HRDC"/>
    <property type="match status" value="1"/>
</dbReference>
<evidence type="ECO:0000313" key="12">
    <source>
        <dbReference type="Proteomes" id="UP000005627"/>
    </source>
</evidence>
<dbReference type="GO" id="GO:0005730">
    <property type="term" value="C:nucleolus"/>
    <property type="evidence" value="ECO:0007669"/>
    <property type="project" value="EnsemblFungi"/>
</dbReference>